<name>A0A158RCL1_THECL</name>
<organism evidence="3">
    <name type="scientific">Thelazia callipaeda</name>
    <name type="common">Oriental eyeworm</name>
    <name type="synonym">Parasitic nematode</name>
    <dbReference type="NCBI Taxonomy" id="103827"/>
    <lineage>
        <taxon>Eukaryota</taxon>
        <taxon>Metazoa</taxon>
        <taxon>Ecdysozoa</taxon>
        <taxon>Nematoda</taxon>
        <taxon>Chromadorea</taxon>
        <taxon>Rhabditida</taxon>
        <taxon>Spirurina</taxon>
        <taxon>Spiruromorpha</taxon>
        <taxon>Thelazioidea</taxon>
        <taxon>Thelaziidae</taxon>
        <taxon>Thelazia</taxon>
    </lineage>
</organism>
<keyword evidence="2" id="KW-1185">Reference proteome</keyword>
<dbReference type="AlphaFoldDB" id="A0A158RCL1"/>
<evidence type="ECO:0000313" key="3">
    <source>
        <dbReference type="WBParaSite" id="TCLT_0000794701-mRNA-1"/>
    </source>
</evidence>
<proteinExistence type="predicted"/>
<accession>A0A158RCL1</accession>
<dbReference type="Proteomes" id="UP000276776">
    <property type="component" value="Unassembled WGS sequence"/>
</dbReference>
<gene>
    <name evidence="1" type="ORF">TCLT_LOCUS7936</name>
</gene>
<reference evidence="3" key="1">
    <citation type="submission" date="2016-04" db="UniProtKB">
        <authorList>
            <consortium name="WormBaseParasite"/>
        </authorList>
    </citation>
    <scope>IDENTIFICATION</scope>
</reference>
<dbReference type="SUPFAM" id="SSF53098">
    <property type="entry name" value="Ribonuclease H-like"/>
    <property type="match status" value="1"/>
</dbReference>
<protein>
    <submittedName>
        <fullName evidence="3">RNase H domain-containing protein</fullName>
    </submittedName>
</protein>
<sequence length="297" mass="33542">MYLPRVRVITNSKFVCKHFGNTSLCWNLDEFMRRKWMFFMFSATEAADLYRLLHMIDATLEYSSSIDETVKIFYENVSGKMPFGNITAGLSASDISVVASPVKDLTIQKQGKPEKGSVAQGLSVGSSTTNSISKSTPVVYTCGVLHSKVVNEKKYVEAGIGVYWPYCHEMGTGKRYTFYPITLVRCQLQAIIEALQQAIDQNYSSIILRTDCTSFLVHHSRQWIKTNGSYVRYHDQYLRIVDLCKNIKVKFLSASDRAAMSEAETLAENGICLPLPAKKSRKYSNPINVNFSDKRDV</sequence>
<dbReference type="Gene3D" id="3.30.420.10">
    <property type="entry name" value="Ribonuclease H-like superfamily/Ribonuclease H"/>
    <property type="match status" value="1"/>
</dbReference>
<dbReference type="WBParaSite" id="TCLT_0000794701-mRNA-1">
    <property type="protein sequence ID" value="TCLT_0000794701-mRNA-1"/>
    <property type="gene ID" value="TCLT_0000794701"/>
</dbReference>
<reference evidence="1 2" key="2">
    <citation type="submission" date="2018-11" db="EMBL/GenBank/DDBJ databases">
        <authorList>
            <consortium name="Pathogen Informatics"/>
        </authorList>
    </citation>
    <scope>NUCLEOTIDE SEQUENCE [LARGE SCALE GENOMIC DNA]</scope>
</reference>
<dbReference type="InterPro" id="IPR012337">
    <property type="entry name" value="RNaseH-like_sf"/>
</dbReference>
<dbReference type="InterPro" id="IPR036397">
    <property type="entry name" value="RNaseH_sf"/>
</dbReference>
<dbReference type="EMBL" id="UYYF01004561">
    <property type="protein sequence ID" value="VDN05445.1"/>
    <property type="molecule type" value="Genomic_DNA"/>
</dbReference>
<dbReference type="OrthoDB" id="407198at2759"/>
<dbReference type="GO" id="GO:0003676">
    <property type="term" value="F:nucleic acid binding"/>
    <property type="evidence" value="ECO:0007669"/>
    <property type="project" value="InterPro"/>
</dbReference>
<evidence type="ECO:0000313" key="2">
    <source>
        <dbReference type="Proteomes" id="UP000276776"/>
    </source>
</evidence>
<evidence type="ECO:0000313" key="1">
    <source>
        <dbReference type="EMBL" id="VDN05445.1"/>
    </source>
</evidence>
<dbReference type="STRING" id="103827.A0A158RCL1"/>
<dbReference type="OMA" id="NGSYVRY"/>